<dbReference type="InterPro" id="IPR011051">
    <property type="entry name" value="RmlC_Cupin_sf"/>
</dbReference>
<dbReference type="PANTHER" id="PTHR46797">
    <property type="entry name" value="HTH-TYPE TRANSCRIPTIONAL REGULATOR"/>
    <property type="match status" value="1"/>
</dbReference>
<reference evidence="4" key="1">
    <citation type="journal article" date="2009" name="Environ. Microbiol.">
        <title>The genome of Polaromonas naphthalenivorans strain CJ2, isolated from coal tar-contaminated sediment, reveals physiological and metabolic versatility and evolution through extensive horizontal gene transfer.</title>
        <authorList>
            <person name="Yagi J.M."/>
            <person name="Sims D."/>
            <person name="Brettin T."/>
            <person name="Bruce D."/>
            <person name="Madsen E.L."/>
        </authorList>
    </citation>
    <scope>NUCLEOTIDE SEQUENCE [LARGE SCALE GENOMIC DNA]</scope>
    <source>
        <strain evidence="4">CJ2</strain>
    </source>
</reference>
<dbReference type="GO" id="GO:0005829">
    <property type="term" value="C:cytosol"/>
    <property type="evidence" value="ECO:0007669"/>
    <property type="project" value="TreeGrafter"/>
</dbReference>
<keyword evidence="4" id="KW-1185">Reference proteome</keyword>
<sequence>MNHQPSSSADAAAERADAWNAAPAPSAQRINSVIDLWLGEQVRHRRKALGLPLQQVARGCGVSVSLLSQIERGLRSISLRTLAALSNELQLPLETLIRNTQHDQGEGAPERSVVRAGMHQRIDLGDKGIHKEKLTPPASTGGVELYRAVIDPQGSTGDALFFTHKGEQVGYVVEGQLELFIQDRLYRLQAGDSFCYDGFTPRRWRNPGPSITTVLWAITGTPR</sequence>
<dbReference type="HOGENOM" id="CLU_085376_1_1_4"/>
<evidence type="ECO:0000313" key="4">
    <source>
        <dbReference type="Proteomes" id="UP000000644"/>
    </source>
</evidence>
<dbReference type="Gene3D" id="2.60.120.10">
    <property type="entry name" value="Jelly Rolls"/>
    <property type="match status" value="1"/>
</dbReference>
<dbReference type="GO" id="GO:0003677">
    <property type="term" value="F:DNA binding"/>
    <property type="evidence" value="ECO:0007669"/>
    <property type="project" value="UniProtKB-KW"/>
</dbReference>
<dbReference type="SUPFAM" id="SSF47413">
    <property type="entry name" value="lambda repressor-like DNA-binding domains"/>
    <property type="match status" value="1"/>
</dbReference>
<dbReference type="CDD" id="cd00093">
    <property type="entry name" value="HTH_XRE"/>
    <property type="match status" value="1"/>
</dbReference>
<dbReference type="InterPro" id="IPR010982">
    <property type="entry name" value="Lambda_DNA-bd_dom_sf"/>
</dbReference>
<evidence type="ECO:0000256" key="1">
    <source>
        <dbReference type="ARBA" id="ARBA00023125"/>
    </source>
</evidence>
<dbReference type="InterPro" id="IPR050807">
    <property type="entry name" value="TransReg_Diox_bact_type"/>
</dbReference>
<evidence type="ECO:0000313" key="3">
    <source>
        <dbReference type="EMBL" id="ABM36344.1"/>
    </source>
</evidence>
<dbReference type="SUPFAM" id="SSF51182">
    <property type="entry name" value="RmlC-like cupins"/>
    <property type="match status" value="1"/>
</dbReference>
<feature type="domain" description="HTH cro/C1-type" evidence="2">
    <location>
        <begin position="42"/>
        <end position="96"/>
    </location>
</feature>
<dbReference type="InterPro" id="IPR001387">
    <property type="entry name" value="Cro/C1-type_HTH"/>
</dbReference>
<dbReference type="GO" id="GO:0003700">
    <property type="term" value="F:DNA-binding transcription factor activity"/>
    <property type="evidence" value="ECO:0007669"/>
    <property type="project" value="TreeGrafter"/>
</dbReference>
<dbReference type="RefSeq" id="WP_011800438.1">
    <property type="nucleotide sequence ID" value="NC_008781.1"/>
</dbReference>
<dbReference type="InterPro" id="IPR014710">
    <property type="entry name" value="RmlC-like_jellyroll"/>
</dbReference>
<dbReference type="KEGG" id="pna:Pnap_1027"/>
<dbReference type="AlphaFoldDB" id="A1VL16"/>
<dbReference type="OrthoDB" id="9814751at2"/>
<keyword evidence="1" id="KW-0238">DNA-binding</keyword>
<gene>
    <name evidence="3" type="ordered locus">Pnap_1027</name>
</gene>
<dbReference type="Proteomes" id="UP000000644">
    <property type="component" value="Chromosome"/>
</dbReference>
<dbReference type="STRING" id="365044.Pnap_1027"/>
<protein>
    <submittedName>
        <fullName evidence="3">Transcriptional regulator, XRE family</fullName>
    </submittedName>
</protein>
<dbReference type="Pfam" id="PF07883">
    <property type="entry name" value="Cupin_2"/>
    <property type="match status" value="1"/>
</dbReference>
<organism evidence="3 4">
    <name type="scientific">Polaromonas naphthalenivorans (strain CJ2)</name>
    <dbReference type="NCBI Taxonomy" id="365044"/>
    <lineage>
        <taxon>Bacteria</taxon>
        <taxon>Pseudomonadati</taxon>
        <taxon>Pseudomonadota</taxon>
        <taxon>Betaproteobacteria</taxon>
        <taxon>Burkholderiales</taxon>
        <taxon>Comamonadaceae</taxon>
        <taxon>Polaromonas</taxon>
    </lineage>
</organism>
<dbReference type="CDD" id="cd02209">
    <property type="entry name" value="cupin_XRE_C"/>
    <property type="match status" value="1"/>
</dbReference>
<evidence type="ECO:0000259" key="2">
    <source>
        <dbReference type="PROSITE" id="PS50943"/>
    </source>
</evidence>
<dbReference type="Pfam" id="PF01381">
    <property type="entry name" value="HTH_3"/>
    <property type="match status" value="1"/>
</dbReference>
<dbReference type="PANTHER" id="PTHR46797:SF2">
    <property type="entry name" value="TRANSCRIPTIONAL REGULATOR"/>
    <property type="match status" value="1"/>
</dbReference>
<dbReference type="Gene3D" id="1.10.260.40">
    <property type="entry name" value="lambda repressor-like DNA-binding domains"/>
    <property type="match status" value="1"/>
</dbReference>
<name>A1VL16_POLNA</name>
<dbReference type="SMART" id="SM00530">
    <property type="entry name" value="HTH_XRE"/>
    <property type="match status" value="1"/>
</dbReference>
<dbReference type="eggNOG" id="COG1396">
    <property type="taxonomic scope" value="Bacteria"/>
</dbReference>
<dbReference type="PROSITE" id="PS50943">
    <property type="entry name" value="HTH_CROC1"/>
    <property type="match status" value="1"/>
</dbReference>
<accession>A1VL16</accession>
<proteinExistence type="predicted"/>
<dbReference type="InterPro" id="IPR013096">
    <property type="entry name" value="Cupin_2"/>
</dbReference>
<dbReference type="EMBL" id="CP000529">
    <property type="protein sequence ID" value="ABM36344.1"/>
    <property type="molecule type" value="Genomic_DNA"/>
</dbReference>